<dbReference type="InterPro" id="IPR040521">
    <property type="entry name" value="KDZ"/>
</dbReference>
<dbReference type="AlphaFoldDB" id="A0A9N7URP4"/>
<name>A0A9N7URP4_PLEPL</name>
<dbReference type="PANTHER" id="PTHR33104:SF2">
    <property type="entry name" value="CXC3 LIKE CYSTEINE CLUSTER DOMAIN-CONTAINING PROTEIN"/>
    <property type="match status" value="1"/>
</dbReference>
<sequence>MFSSTDEAVYFEGVVLCKDDEVAAFVEDIQRRTKHVPGKGVCGRSQLNAAKETSKRSSSSLDEQGIEVAVCRHGIILRALNMFRQV</sequence>
<dbReference type="PANTHER" id="PTHR33104">
    <property type="entry name" value="SI:DKEY-29D5.2"/>
    <property type="match status" value="1"/>
</dbReference>
<protein>
    <submittedName>
        <fullName evidence="1">Uncharacterized protein</fullName>
    </submittedName>
</protein>
<gene>
    <name evidence="1" type="ORF">PLEPLA_LOCUS23183</name>
</gene>
<dbReference type="Proteomes" id="UP001153269">
    <property type="component" value="Unassembled WGS sequence"/>
</dbReference>
<evidence type="ECO:0000313" key="1">
    <source>
        <dbReference type="EMBL" id="CAB1435089.1"/>
    </source>
</evidence>
<comment type="caution">
    <text evidence="1">The sequence shown here is derived from an EMBL/GenBank/DDBJ whole genome shotgun (WGS) entry which is preliminary data.</text>
</comment>
<reference evidence="1" key="1">
    <citation type="submission" date="2020-03" db="EMBL/GenBank/DDBJ databases">
        <authorList>
            <person name="Weist P."/>
        </authorList>
    </citation>
    <scope>NUCLEOTIDE SEQUENCE</scope>
</reference>
<proteinExistence type="predicted"/>
<evidence type="ECO:0000313" key="2">
    <source>
        <dbReference type="Proteomes" id="UP001153269"/>
    </source>
</evidence>
<accession>A0A9N7URP4</accession>
<dbReference type="EMBL" id="CADEAL010001733">
    <property type="protein sequence ID" value="CAB1435089.1"/>
    <property type="molecule type" value="Genomic_DNA"/>
</dbReference>
<dbReference type="Pfam" id="PF18758">
    <property type="entry name" value="KDZ"/>
    <property type="match status" value="1"/>
</dbReference>
<organism evidence="1 2">
    <name type="scientific">Pleuronectes platessa</name>
    <name type="common">European plaice</name>
    <dbReference type="NCBI Taxonomy" id="8262"/>
    <lineage>
        <taxon>Eukaryota</taxon>
        <taxon>Metazoa</taxon>
        <taxon>Chordata</taxon>
        <taxon>Craniata</taxon>
        <taxon>Vertebrata</taxon>
        <taxon>Euteleostomi</taxon>
        <taxon>Actinopterygii</taxon>
        <taxon>Neopterygii</taxon>
        <taxon>Teleostei</taxon>
        <taxon>Neoteleostei</taxon>
        <taxon>Acanthomorphata</taxon>
        <taxon>Carangaria</taxon>
        <taxon>Pleuronectiformes</taxon>
        <taxon>Pleuronectoidei</taxon>
        <taxon>Pleuronectidae</taxon>
        <taxon>Pleuronectes</taxon>
    </lineage>
</organism>
<keyword evidence="2" id="KW-1185">Reference proteome</keyword>